<gene>
    <name evidence="4" type="ORF">CANTEDRAFT_93865</name>
</gene>
<dbReference type="AlphaFoldDB" id="G3B745"/>
<dbReference type="GeneID" id="18250335"/>
<feature type="domain" description="Utp8 beta-propeller" evidence="2">
    <location>
        <begin position="2"/>
        <end position="325"/>
    </location>
</feature>
<keyword evidence="1" id="KW-0175">Coiled coil</keyword>
<organism evidence="5">
    <name type="scientific">Candida tenuis (strain ATCC 10573 / BCRC 21748 / CBS 615 / JCM 9827 / NBRC 10315 / NRRL Y-1498 / VKM Y-70)</name>
    <name type="common">Yeast</name>
    <name type="synonym">Yamadazyma tenuis</name>
    <dbReference type="NCBI Taxonomy" id="590646"/>
    <lineage>
        <taxon>Eukaryota</taxon>
        <taxon>Fungi</taxon>
        <taxon>Dikarya</taxon>
        <taxon>Ascomycota</taxon>
        <taxon>Saccharomycotina</taxon>
        <taxon>Pichiomycetes</taxon>
        <taxon>Debaryomycetaceae</taxon>
        <taxon>Yamadazyma</taxon>
    </lineage>
</organism>
<dbReference type="Proteomes" id="UP000000707">
    <property type="component" value="Unassembled WGS sequence"/>
</dbReference>
<accession>G3B745</accession>
<evidence type="ECO:0000259" key="2">
    <source>
        <dbReference type="Pfam" id="PF10395"/>
    </source>
</evidence>
<dbReference type="InterPro" id="IPR018843">
    <property type="entry name" value="Utp8_b-prop"/>
</dbReference>
<sequence>MSFVDFYPILTLPRVSDLPLHSRVIVSPLSSITETNINIAISKSNISSYILYPSPRLVWSYPISPSSVVECMDVKDDSYMIGITDRKTFKLLSLNKGSEESNSIKLKHRIANIKFEEFVWVVLGNGDVLKIDPASLEVIETISNDEQGTHVFSNLDKHILVVTKVSDQLSYKLIHNGVVTHYEAYTDSLFEFNDKHIYRFNKSTKTIEKVDLTFKVQYSVDLSHLLAEGPFSLSVPSEDRVVISDNIKMHLVNLKYESKLAEFQFDDNCDHEILTSIKVKGNSLNTTDTRLFYLKLNSKKNKLNLNLLNLNIEVNTLLANLNKGFKPNENREILQLTNLIDEVYEIKKDTAVHKLVTLYGKDLSKFEIQAIRYLKDQEVKPSHYYSFDSEDKPVDPQAIEKFVSLIFSKENDTLTIKGKVPKFILYYLLSHKLYPSQYTKGLLRLLLSTGNLRLLKQSITFTPGIDVSDLVEVLIYSDNSTVTNDILVRLNDYKVEEVIEMFKTKLSEGENVNGLIKNLIELNNFNSFKLLKNLIDLNGLVSSMRTEVIRKLTELVNYKIRLVELNSLNLNLVNNRIKLADTRVPKYSFEPLES</sequence>
<dbReference type="EMBL" id="GL996524">
    <property type="protein sequence ID" value="EGV63095.1"/>
    <property type="molecule type" value="Genomic_DNA"/>
</dbReference>
<feature type="coiled-coil region" evidence="1">
    <location>
        <begin position="293"/>
        <end position="320"/>
    </location>
</feature>
<evidence type="ECO:0000259" key="3">
    <source>
        <dbReference type="Pfam" id="PF22542"/>
    </source>
</evidence>
<dbReference type="HOGENOM" id="CLU_024075_0_0_1"/>
<evidence type="ECO:0000313" key="4">
    <source>
        <dbReference type="EMBL" id="EGV63095.1"/>
    </source>
</evidence>
<dbReference type="Pfam" id="PF22542">
    <property type="entry name" value="Utp8_C"/>
    <property type="match status" value="1"/>
</dbReference>
<keyword evidence="5" id="KW-1185">Reference proteome</keyword>
<name>G3B745_CANTC</name>
<dbReference type="KEGG" id="cten:18250335"/>
<evidence type="ECO:0000256" key="1">
    <source>
        <dbReference type="SAM" id="Coils"/>
    </source>
</evidence>
<protein>
    <submittedName>
        <fullName evidence="4">Uncharacterized protein</fullName>
    </submittedName>
</protein>
<dbReference type="STRING" id="590646.G3B745"/>
<proteinExistence type="predicted"/>
<reference evidence="4 5" key="1">
    <citation type="journal article" date="2011" name="Proc. Natl. Acad. Sci. U.S.A.">
        <title>Comparative genomics of xylose-fermenting fungi for enhanced biofuel production.</title>
        <authorList>
            <person name="Wohlbach D.J."/>
            <person name="Kuo A."/>
            <person name="Sato T.K."/>
            <person name="Potts K.M."/>
            <person name="Salamov A.A."/>
            <person name="LaButti K.M."/>
            <person name="Sun H."/>
            <person name="Clum A."/>
            <person name="Pangilinan J.L."/>
            <person name="Lindquist E.A."/>
            <person name="Lucas S."/>
            <person name="Lapidus A."/>
            <person name="Jin M."/>
            <person name="Gunawan C."/>
            <person name="Balan V."/>
            <person name="Dale B.E."/>
            <person name="Jeffries T.W."/>
            <person name="Zinkel R."/>
            <person name="Barry K.W."/>
            <person name="Grigoriev I.V."/>
            <person name="Gasch A.P."/>
        </authorList>
    </citation>
    <scope>NUCLEOTIDE SEQUENCE [LARGE SCALE GENOMIC DNA]</scope>
    <source>
        <strain evidence="5">ATCC 10573 / BCRC 21748 / CBS 615 / JCM 9827 / NBRC 10315 / NRRL Y-1498 / VKM Y-70</strain>
    </source>
</reference>
<dbReference type="Pfam" id="PF10395">
    <property type="entry name" value="Utp8_b_propeller"/>
    <property type="match status" value="1"/>
</dbReference>
<feature type="domain" description="Utp8 C-terminal" evidence="3">
    <location>
        <begin position="352"/>
        <end position="579"/>
    </location>
</feature>
<evidence type="ECO:0000313" key="5">
    <source>
        <dbReference type="Proteomes" id="UP000000707"/>
    </source>
</evidence>
<dbReference type="InterPro" id="IPR053881">
    <property type="entry name" value="Utp8_C"/>
</dbReference>
<dbReference type="OrthoDB" id="4055624at2759"/>
<dbReference type="eggNOG" id="ENOG502QQ4S">
    <property type="taxonomic scope" value="Eukaryota"/>
</dbReference>